<proteinExistence type="predicted"/>
<sequence length="258" mass="30193">MGNITRTELPHQRAFEYLYYGSGHLQQTQWRDNEQLTVLAEYQRDRLHRETLRTSGALDNETGYDCRGRITHQVARQMNASQFVTPVIDRRYRWDKRNQLIERSVSYGQTGEVFTAGHWYYHSYQYDPLGQLTAHLGSVQTEHFLYDAAANLLTRLHSEAPHNQVQGSDKFDYRYDGFGRMVSRYEKGSSSGQRYHYDSDHRIIAVDIDQRLLGYQRGEYCYDILGRRIENGYGKPVRLPTQSSITNMSRIKCTKGSR</sequence>
<dbReference type="PANTHER" id="PTHR32305">
    <property type="match status" value="1"/>
</dbReference>
<dbReference type="EMBL" id="JADQCH020000001">
    <property type="protein sequence ID" value="MEY2344372.1"/>
    <property type="molecule type" value="Genomic_DNA"/>
</dbReference>
<dbReference type="AlphaFoldDB" id="A0ABD5LWF6"/>
<dbReference type="Gene3D" id="2.180.10.10">
    <property type="entry name" value="RHS repeat-associated core"/>
    <property type="match status" value="1"/>
</dbReference>
<accession>A0ABD5LWF6</accession>
<evidence type="ECO:0000313" key="1">
    <source>
        <dbReference type="EMBL" id="MEY2344372.1"/>
    </source>
</evidence>
<dbReference type="InterPro" id="IPR050708">
    <property type="entry name" value="T6SS_VgrG/RHS"/>
</dbReference>
<reference evidence="1" key="1">
    <citation type="submission" date="2021-05" db="EMBL/GenBank/DDBJ databases">
        <title>First report of NDM-5 and VEB-6 producing Proteus mirabilis isolated from blood of a sepsis patient in Kolkata, India.</title>
        <authorList>
            <person name="Halder G."/>
            <person name="Chaudhuri B."/>
            <person name="Dutta S."/>
        </authorList>
    </citation>
    <scope>NUCLEOTIDE SEQUENCE [LARGE SCALE GENOMIC DNA]</scope>
    <source>
        <strain evidence="1">7049</strain>
    </source>
</reference>
<dbReference type="PANTHER" id="PTHR32305:SF15">
    <property type="entry name" value="PROTEIN RHSA-RELATED"/>
    <property type="match status" value="1"/>
</dbReference>
<gene>
    <name evidence="1" type="ORF">I3679_010620</name>
</gene>
<evidence type="ECO:0008006" key="2">
    <source>
        <dbReference type="Google" id="ProtNLM"/>
    </source>
</evidence>
<comment type="caution">
    <text evidence="1">The sequence shown here is derived from an EMBL/GenBank/DDBJ whole genome shotgun (WGS) entry which is preliminary data.</text>
</comment>
<name>A0ABD5LWF6_PROMI</name>
<protein>
    <recommendedName>
        <fullName evidence="2">Rhs-family protein</fullName>
    </recommendedName>
</protein>
<organism evidence="1">
    <name type="scientific">Proteus mirabilis</name>
    <dbReference type="NCBI Taxonomy" id="584"/>
    <lineage>
        <taxon>Bacteria</taxon>
        <taxon>Pseudomonadati</taxon>
        <taxon>Pseudomonadota</taxon>
        <taxon>Gammaproteobacteria</taxon>
        <taxon>Enterobacterales</taxon>
        <taxon>Morganellaceae</taxon>
        <taxon>Proteus</taxon>
    </lineage>
</organism>